<evidence type="ECO:0000313" key="4">
    <source>
        <dbReference type="RefSeq" id="XP_015899421.3"/>
    </source>
</evidence>
<dbReference type="KEGG" id="zju:107403576"/>
<dbReference type="RefSeq" id="XP_060668689.1">
    <property type="nucleotide sequence ID" value="XM_060812706.1"/>
</dbReference>
<evidence type="ECO:0000313" key="5">
    <source>
        <dbReference type="RefSeq" id="XP_060668689.1"/>
    </source>
</evidence>
<dbReference type="RefSeq" id="XP_015899421.3">
    <property type="nucleotide sequence ID" value="XM_016043935.4"/>
</dbReference>
<reference evidence="4 5" key="1">
    <citation type="submission" date="2025-05" db="UniProtKB">
        <authorList>
            <consortium name="RefSeq"/>
        </authorList>
    </citation>
    <scope>IDENTIFICATION</scope>
    <source>
        <tissue evidence="4 5">Seedling</tissue>
    </source>
</reference>
<dbReference type="Pfam" id="PF00561">
    <property type="entry name" value="Abhydrolase_1"/>
    <property type="match status" value="1"/>
</dbReference>
<keyword evidence="3" id="KW-1185">Reference proteome</keyword>
<gene>
    <name evidence="4 5" type="primary">LOC107403576</name>
</gene>
<evidence type="ECO:0000313" key="3">
    <source>
        <dbReference type="Proteomes" id="UP001652623"/>
    </source>
</evidence>
<evidence type="ECO:0000256" key="1">
    <source>
        <dbReference type="SAM" id="MobiDB-lite"/>
    </source>
</evidence>
<dbReference type="PANTHER" id="PTHR45763">
    <property type="entry name" value="HYDROLASE, ALPHA/BETA FOLD FAMILY PROTEIN, EXPRESSED-RELATED"/>
    <property type="match status" value="1"/>
</dbReference>
<dbReference type="SUPFAM" id="SSF53474">
    <property type="entry name" value="alpha/beta-Hydrolases"/>
    <property type="match status" value="1"/>
</dbReference>
<sequence length="554" mass="62800">MSSEVRGLDSWHDELASLVDDTGIRYADDPIRLSTPSFEARTAAEYVSRETARNDDGSGQSVGEEESLKDQVKGFVIAWGEIVLEFGRGCRDIAQQTLLTEESYIVRKLRNPCARASAKLRCLNEYLPEDRDPAHAWSVIFFVFVLALAAISVNTNQESVVRTVKKVQIHPPTATRVLLPDGRQMAYHEQGVPADSARFFLIAPHSFLSSRLAGIPGIKMSLLEEFGVRLVTYDLPGFGESDPHPTRNLNSSAFDMLHLTNAIGVSDKFWVLGHSSGSMHALAALRYIPDRVTGAALFAPMINPYEPGMTNEEMKRTWENWLPRRKLMYFLSRRFPRFLSYFYCRSFLSGKHDRIDRWLSLSMGKKDEILIEEPVFEEFLTRDVEESIRQGNPKPFKEEATLLVSNWGFSLSDLQVQRKCQRRGIVPWLMSIYSKAECELTGFLGPIHVWQGMDDKVVPSSMADHIARVITGVNLHKLPNEGHFSYFYFCDECHRRIFSTLFGPPQGPLDNKLEMDQIPLEESAEQFFCFKFSDSDVNTTGCSQCFGGAMKDEI</sequence>
<dbReference type="GeneID" id="107403576"/>
<protein>
    <submittedName>
        <fullName evidence="4 5">Uncharacterized protein LOC107403576 isoform X1</fullName>
    </submittedName>
</protein>
<dbReference type="PANTHER" id="PTHR45763:SF8">
    <property type="entry name" value="ALPHA_BETA-HYDROLASES SUPERFAMILY PROTEIN"/>
    <property type="match status" value="1"/>
</dbReference>
<organism evidence="3 4">
    <name type="scientific">Ziziphus jujuba</name>
    <name type="common">Chinese jujube</name>
    <name type="synonym">Ziziphus sativa</name>
    <dbReference type="NCBI Taxonomy" id="326968"/>
    <lineage>
        <taxon>Eukaryota</taxon>
        <taxon>Viridiplantae</taxon>
        <taxon>Streptophyta</taxon>
        <taxon>Embryophyta</taxon>
        <taxon>Tracheophyta</taxon>
        <taxon>Spermatophyta</taxon>
        <taxon>Magnoliopsida</taxon>
        <taxon>eudicotyledons</taxon>
        <taxon>Gunneridae</taxon>
        <taxon>Pentapetalae</taxon>
        <taxon>rosids</taxon>
        <taxon>fabids</taxon>
        <taxon>Rosales</taxon>
        <taxon>Rhamnaceae</taxon>
        <taxon>Paliureae</taxon>
        <taxon>Ziziphus</taxon>
    </lineage>
</organism>
<feature type="region of interest" description="Disordered" evidence="1">
    <location>
        <begin position="45"/>
        <end position="66"/>
    </location>
</feature>
<feature type="domain" description="AB hydrolase-1" evidence="2">
    <location>
        <begin position="222"/>
        <end position="487"/>
    </location>
</feature>
<dbReference type="InterPro" id="IPR029058">
    <property type="entry name" value="AB_hydrolase_fold"/>
</dbReference>
<dbReference type="InterPro" id="IPR000073">
    <property type="entry name" value="AB_hydrolase_1"/>
</dbReference>
<evidence type="ECO:0000259" key="2">
    <source>
        <dbReference type="Pfam" id="PF00561"/>
    </source>
</evidence>
<proteinExistence type="predicted"/>
<accession>A0A6P4BAL0</accession>
<dbReference type="Gene3D" id="3.40.50.1820">
    <property type="entry name" value="alpha/beta hydrolase"/>
    <property type="match status" value="1"/>
</dbReference>
<name>A0A6P4BAL0_ZIZJJ</name>
<dbReference type="AlphaFoldDB" id="A0A6P4BAL0"/>
<feature type="compositionally biased region" description="Basic and acidic residues" evidence="1">
    <location>
        <begin position="47"/>
        <end position="56"/>
    </location>
</feature>
<dbReference type="Proteomes" id="UP001652623">
    <property type="component" value="Chromosome 11"/>
</dbReference>